<protein>
    <submittedName>
        <fullName evidence="2">Uncharacterized protein</fullName>
    </submittedName>
</protein>
<name>V5UTT4_9CAUD</name>
<evidence type="ECO:0000313" key="3">
    <source>
        <dbReference type="Proteomes" id="UP000018808"/>
    </source>
</evidence>
<keyword evidence="3" id="KW-1185">Reference proteome</keyword>
<dbReference type="EMBL" id="KF156338">
    <property type="protein sequence ID" value="AHB80494.1"/>
    <property type="molecule type" value="Genomic_DNA"/>
</dbReference>
<dbReference type="KEGG" id="vg:18504656"/>
<organism evidence="2 3">
    <name type="scientific">Synechococcus phage ACG-2014h</name>
    <dbReference type="NCBI Taxonomy" id="1340810"/>
    <lineage>
        <taxon>Viruses</taxon>
        <taxon>Duplodnaviria</taxon>
        <taxon>Heunggongvirae</taxon>
        <taxon>Uroviricota</taxon>
        <taxon>Caudoviricetes</taxon>
        <taxon>Pantevenvirales</taxon>
        <taxon>Kyanoviridae</taxon>
        <taxon>Sedonavirus</taxon>
        <taxon>Sedonavirus tusconh</taxon>
    </lineage>
</organism>
<dbReference type="Proteomes" id="UP000018808">
    <property type="component" value="Segment"/>
</dbReference>
<dbReference type="OrthoDB" id="25834at10239"/>
<reference evidence="2 3" key="1">
    <citation type="journal article" date="2014" name="Nature">
        <title>Viral tagging reveals discrete populations in Synechococcus viral genome sequence space.</title>
        <authorList>
            <person name="Deng L."/>
            <person name="Ignacio Espinoza J.C."/>
            <person name="Gregory A.C."/>
            <person name="Poulos B.T."/>
            <person name="Weitz J.S."/>
            <person name="Hugenholtz P."/>
            <person name="Sullivan M.B."/>
        </authorList>
    </citation>
    <scope>NUCLEOTIDE SEQUENCE [LARGE SCALE GENOMIC DNA]</scope>
</reference>
<keyword evidence="1" id="KW-0175">Coiled coil</keyword>
<dbReference type="RefSeq" id="YP_009008214.1">
    <property type="nucleotide sequence ID" value="NC_023587.1"/>
</dbReference>
<gene>
    <name evidence="2" type="ORF">S-MbCM7_080</name>
</gene>
<evidence type="ECO:0000256" key="1">
    <source>
        <dbReference type="SAM" id="Coils"/>
    </source>
</evidence>
<dbReference type="GeneID" id="18504656"/>
<accession>V5UTT4</accession>
<evidence type="ECO:0000313" key="2">
    <source>
        <dbReference type="EMBL" id="AHB80494.1"/>
    </source>
</evidence>
<sequence>MGYAKVTGHDSLVRDLNTGAIICKDSSAIEARRKSKQLNSALDDINMLKNEVSEIKSLLRELIKNASN</sequence>
<proteinExistence type="predicted"/>
<feature type="coiled-coil region" evidence="1">
    <location>
        <begin position="31"/>
        <end position="65"/>
    </location>
</feature>